<keyword evidence="4" id="KW-0677">Repeat</keyword>
<keyword evidence="3 10" id="KW-0812">Transmembrane</keyword>
<feature type="transmembrane region" description="Helical" evidence="10">
    <location>
        <begin position="60"/>
        <end position="81"/>
    </location>
</feature>
<feature type="compositionally biased region" description="Basic and acidic residues" evidence="9">
    <location>
        <begin position="1656"/>
        <end position="1676"/>
    </location>
</feature>
<feature type="transmembrane region" description="Helical" evidence="10">
    <location>
        <begin position="196"/>
        <end position="218"/>
    </location>
</feature>
<evidence type="ECO:0000256" key="3">
    <source>
        <dbReference type="ARBA" id="ARBA00022692"/>
    </source>
</evidence>
<dbReference type="InterPro" id="IPR050173">
    <property type="entry name" value="ABC_transporter_C-like"/>
</dbReference>
<dbReference type="Gene3D" id="1.20.1560.10">
    <property type="entry name" value="ABC transporter type 1, transmembrane domain"/>
    <property type="match status" value="2"/>
</dbReference>
<evidence type="ECO:0000256" key="4">
    <source>
        <dbReference type="ARBA" id="ARBA00022737"/>
    </source>
</evidence>
<dbReference type="InterPro" id="IPR036640">
    <property type="entry name" value="ABC1_TM_sf"/>
</dbReference>
<evidence type="ECO:0000256" key="8">
    <source>
        <dbReference type="ARBA" id="ARBA00023136"/>
    </source>
</evidence>
<feature type="domain" description="ABC transporter" evidence="11">
    <location>
        <begin position="689"/>
        <end position="914"/>
    </location>
</feature>
<feature type="compositionally biased region" description="Low complexity" evidence="9">
    <location>
        <begin position="1584"/>
        <end position="1618"/>
    </location>
</feature>
<evidence type="ECO:0000256" key="2">
    <source>
        <dbReference type="ARBA" id="ARBA00022448"/>
    </source>
</evidence>
<evidence type="ECO:0000256" key="1">
    <source>
        <dbReference type="ARBA" id="ARBA00004128"/>
    </source>
</evidence>
<dbReference type="Pfam" id="PF00664">
    <property type="entry name" value="ABC_membrane"/>
    <property type="match status" value="2"/>
</dbReference>
<sequence length="1821" mass="197194">MELGSWWSFDEPLLRAGRLAVWAHAPKVRVCGTWLCDTTEGWGPMSPTRAFDLTPCFQAVMLWCVPALAFLLLAFFSLKYLTHLPVQERSDTSLHLLHEKDGITTIIALLGAAEVAVMAVLRRHATGEAAALTSGVQIVAGLVVCLAYVCALLLQHANHLRIRHGSDVALLLWLTQLVAAPVRLRTLTQLAPWASAIQLLLVVPLCMRLLLVVVVLFLEAQPIDSEEGAIALPDDDDDGLLARGDDQEAPAPDALHPDPLYAPAPSPVETANLFSRLTFQWMQPMMSLGARRFLTEADMWALPKGEDTEALGDAFQHTWDAKTQRVALEGRPLDASRRTRFWTTLLGAYGRLFMVAAVYKVFQDLLAFTQPQLLRALLAFVQNWESTDDDAARGPALRGYVLAFLLFFTAVVQTMCLHQYFQLVSVAGMRARAGVVSAIFRKSLRLSSEARAQRATGDIVNLMSVDANRLPDFVMYAHLLWSAVFQITIAFISLYNLLGWSAFVGVGIMVVSLPMNTVLATYLRKLSAKMMKVKDRRTRIMNEIILNIKSIKLFAWEQAFTTRLLNVRDGEELPLLKRVGMASAGFNFFWQAIPFFVSLGTFVAFSLTSDRPLTADIVFPALSLYQLLNFPLSMLAGVVSMFLQTQVSADRLAAFFDADELDPHARTVVPLPDDAERPHADAPLPEHVVELRNASFAWSESQPTVLHDISLALRPGELVGVLGRVGDGKSSLLQAVLGEMVVRSGSVVVHGQTAYFSQGGWCMGASIRDNILFGREFDAAHYERCLFACALKPDLALFNDGDRTEIGERGVSLSGGQRARVALARACYASADIYLLDDPLAAVDAHVGAHLWKHVIGPGGLLDGRTRILTLNAVSYLSGCDKIISLRSGALLAEQGTFDEVMQQRGEVYRLITTLGRQSDADARAAQAADAAARRASTHALVRPRALAKDEVKVDTIRQLRESTNPKEKQEQGNVKWAVYRQYIQSAGAVGVALFFAAHVLTQVFSLSRDVVLKQWSAANETHPPEDQAGLARFYLTLYACVGLLSSVGFCMAPFILYVWLALASARRFHDNLFLAVMRYPLQWFETTPTGRLLNLFSRDVSVIDETLPRVIQGFVRSFMVVLSVICIVSYSVPSFLLFVIPLGLLYRAVMRYYLASSRELKRIDAVSKSPLFTWFQESLGGLTTIRAYEKTASFTDAFEARVDRNQMCYFPAITCNRWLAVRIEMLGSSVIFFASTAAVFMVTTSGAISAGLLGLMLSQVLSTTQTLNWAVRSASEVEQNIVSVERVIDYSELPQEAPFLLPPGPDATWPSAGAIAFEHYATRYRPGHPLVLNDLSFELRPAERVGVVGRTGAGKSTLTLALFRILEAVQGKIVIDGVDIATLGLHQLRDALAIIPQDAQLWQGTLRDNLDPLHQFSEEEILRVLQQAHLASLVEQDPAGLDQLVAESGTNLSAGQRQLVCIARALVRRTKILVLDEATSSVDLETDNLVQQLVRSEFHGTTITIAHRLNTILDSDRVLVMQNGCVAEFDTPKALLNNDQSIFYGMALEAGLYDAIADARGTSAADERKAGKAHAAQKPHDGPPTADDAPAQPAEPADAQAAAPAASADSPAKPAASDVKESGPKAQAPAPDTKGAARDAKESKSDAKGAAPVAKESKSEAKGTAPDAKESKSEAKGTASDAKGAASDAKGAASDAKSAASDAKGTAPVAKGGPSDTKGTAPDAKGTASDAKGTASDAKEPKSEAKEPKSEAKDAASDAKASAPDAKASAPNAQPTAQADEPARDSKTAADAQSAPAPAKPTQSSSSQKKKKKNKRGKKK</sequence>
<feature type="transmembrane region" description="Helical" evidence="10">
    <location>
        <begin position="500"/>
        <end position="523"/>
    </location>
</feature>
<feature type="transmembrane region" description="Helical" evidence="10">
    <location>
        <begin position="1034"/>
        <end position="1061"/>
    </location>
</feature>
<evidence type="ECO:0000256" key="6">
    <source>
        <dbReference type="ARBA" id="ARBA00022840"/>
    </source>
</evidence>
<feature type="transmembrane region" description="Helical" evidence="10">
    <location>
        <begin position="1231"/>
        <end position="1258"/>
    </location>
</feature>
<dbReference type="Proteomes" id="UP000818624">
    <property type="component" value="Chromosome 6"/>
</dbReference>
<feature type="transmembrane region" description="Helical" evidence="10">
    <location>
        <begin position="341"/>
        <end position="362"/>
    </location>
</feature>
<feature type="compositionally biased region" description="Basic and acidic residues" evidence="9">
    <location>
        <begin position="1738"/>
        <end position="1758"/>
    </location>
</feature>
<dbReference type="SUPFAM" id="SSF52540">
    <property type="entry name" value="P-loop containing nucleoside triphosphate hydrolases"/>
    <property type="match status" value="2"/>
</dbReference>
<dbReference type="EMBL" id="CP046239">
    <property type="protein sequence ID" value="WFD49806.1"/>
    <property type="molecule type" value="Genomic_DNA"/>
</dbReference>
<evidence type="ECO:0000313" key="13">
    <source>
        <dbReference type="EMBL" id="WFD49806.1"/>
    </source>
</evidence>
<accession>A0ABY8EWJ9</accession>
<keyword evidence="2" id="KW-0813">Transport</keyword>
<feature type="transmembrane region" description="Helical" evidence="10">
    <location>
        <begin position="134"/>
        <end position="154"/>
    </location>
</feature>
<reference evidence="13 14" key="1">
    <citation type="journal article" date="2020" name="Elife">
        <title>Loss of centromere function drives karyotype evolution in closely related Malassezia species.</title>
        <authorList>
            <person name="Sankaranarayanan S.R."/>
            <person name="Ianiri G."/>
            <person name="Coelho M.A."/>
            <person name="Reza M.H."/>
            <person name="Thimmappa B.C."/>
            <person name="Ganguly P."/>
            <person name="Vadnala R.N."/>
            <person name="Sun S."/>
            <person name="Siddharthan R."/>
            <person name="Tellgren-Roth C."/>
            <person name="Dawson T.L."/>
            <person name="Heitman J."/>
            <person name="Sanyal K."/>
        </authorList>
    </citation>
    <scope>NUCLEOTIDE SEQUENCE [LARGE SCALE GENOMIC DNA]</scope>
    <source>
        <strain evidence="13">CBS14141</strain>
    </source>
</reference>
<comment type="subcellular location">
    <subcellularLocation>
        <location evidence="1">Vacuole membrane</location>
        <topology evidence="1">Multi-pass membrane protein</topology>
    </subcellularLocation>
</comment>
<evidence type="ECO:0000256" key="7">
    <source>
        <dbReference type="ARBA" id="ARBA00022989"/>
    </source>
</evidence>
<dbReference type="SMART" id="SM00382">
    <property type="entry name" value="AAA"/>
    <property type="match status" value="2"/>
</dbReference>
<evidence type="ECO:0008006" key="15">
    <source>
        <dbReference type="Google" id="ProtNLM"/>
    </source>
</evidence>
<feature type="region of interest" description="Disordered" evidence="9">
    <location>
        <begin position="1565"/>
        <end position="1821"/>
    </location>
</feature>
<feature type="transmembrane region" description="Helical" evidence="10">
    <location>
        <begin position="584"/>
        <end position="605"/>
    </location>
</feature>
<feature type="compositionally biased region" description="Basic residues" evidence="9">
    <location>
        <begin position="1809"/>
        <end position="1821"/>
    </location>
</feature>
<organism evidence="13 14">
    <name type="scientific">Malassezia furfur</name>
    <name type="common">Pityriasis versicolor infection agent</name>
    <name type="synonym">Pityrosporum furfur</name>
    <dbReference type="NCBI Taxonomy" id="55194"/>
    <lineage>
        <taxon>Eukaryota</taxon>
        <taxon>Fungi</taxon>
        <taxon>Dikarya</taxon>
        <taxon>Basidiomycota</taxon>
        <taxon>Ustilaginomycotina</taxon>
        <taxon>Malasseziomycetes</taxon>
        <taxon>Malasseziales</taxon>
        <taxon>Malasseziaceae</taxon>
        <taxon>Malassezia</taxon>
    </lineage>
</organism>
<keyword evidence="14" id="KW-1185">Reference proteome</keyword>
<keyword evidence="5" id="KW-0547">Nucleotide-binding</keyword>
<feature type="transmembrane region" description="Helical" evidence="10">
    <location>
        <begin position="166"/>
        <end position="184"/>
    </location>
</feature>
<feature type="transmembrane region" description="Helical" evidence="10">
    <location>
        <begin position="473"/>
        <end position="494"/>
    </location>
</feature>
<evidence type="ECO:0000256" key="5">
    <source>
        <dbReference type="ARBA" id="ARBA00022741"/>
    </source>
</evidence>
<keyword evidence="8 10" id="KW-0472">Membrane</keyword>
<feature type="transmembrane region" description="Helical" evidence="10">
    <location>
        <begin position="400"/>
        <end position="421"/>
    </location>
</feature>
<dbReference type="InterPro" id="IPR003593">
    <property type="entry name" value="AAA+_ATPase"/>
</dbReference>
<feature type="transmembrane region" description="Helical" evidence="10">
    <location>
        <begin position="617"/>
        <end position="643"/>
    </location>
</feature>
<dbReference type="InterPro" id="IPR027417">
    <property type="entry name" value="P-loop_NTPase"/>
</dbReference>
<dbReference type="CDD" id="cd03250">
    <property type="entry name" value="ABCC_MRP_domain1"/>
    <property type="match status" value="1"/>
</dbReference>
<dbReference type="InterPro" id="IPR003439">
    <property type="entry name" value="ABC_transporter-like_ATP-bd"/>
</dbReference>
<dbReference type="InterPro" id="IPR017871">
    <property type="entry name" value="ABC_transporter-like_CS"/>
</dbReference>
<dbReference type="Pfam" id="PF00005">
    <property type="entry name" value="ABC_tran"/>
    <property type="match status" value="2"/>
</dbReference>
<dbReference type="Gene3D" id="3.40.50.300">
    <property type="entry name" value="P-loop containing nucleotide triphosphate hydrolases"/>
    <property type="match status" value="2"/>
</dbReference>
<feature type="compositionally biased region" description="Low complexity" evidence="9">
    <location>
        <begin position="1759"/>
        <end position="1772"/>
    </location>
</feature>
<proteinExistence type="predicted"/>
<evidence type="ECO:0000259" key="12">
    <source>
        <dbReference type="PROSITE" id="PS50929"/>
    </source>
</evidence>
<dbReference type="InterPro" id="IPR011527">
    <property type="entry name" value="ABC1_TM_dom"/>
</dbReference>
<feature type="domain" description="ABC transmembrane type-1" evidence="12">
    <location>
        <begin position="355"/>
        <end position="644"/>
    </location>
</feature>
<name>A0ABY8EWJ9_MALFU</name>
<dbReference type="CDD" id="cd18603">
    <property type="entry name" value="ABC_6TM_MRP1_2_3_6_D2_like"/>
    <property type="match status" value="1"/>
</dbReference>
<dbReference type="CDD" id="cd18595">
    <property type="entry name" value="ABC_6TM_MRP1_2_3_6_D1_like"/>
    <property type="match status" value="1"/>
</dbReference>
<dbReference type="PANTHER" id="PTHR24223">
    <property type="entry name" value="ATP-BINDING CASSETTE SUB-FAMILY C"/>
    <property type="match status" value="1"/>
</dbReference>
<feature type="region of interest" description="Disordered" evidence="9">
    <location>
        <begin position="229"/>
        <end position="261"/>
    </location>
</feature>
<dbReference type="SUPFAM" id="SSF90123">
    <property type="entry name" value="ABC transporter transmembrane region"/>
    <property type="match status" value="2"/>
</dbReference>
<keyword evidence="6" id="KW-0067">ATP-binding</keyword>
<dbReference type="PROSITE" id="PS50893">
    <property type="entry name" value="ABC_TRANSPORTER_2"/>
    <property type="match status" value="2"/>
</dbReference>
<feature type="domain" description="ABC transmembrane type-1" evidence="12">
    <location>
        <begin position="993"/>
        <end position="1280"/>
    </location>
</feature>
<feature type="domain" description="ABC transporter" evidence="11">
    <location>
        <begin position="1316"/>
        <end position="1549"/>
    </location>
</feature>
<feature type="transmembrane region" description="Helical" evidence="10">
    <location>
        <begin position="102"/>
        <end position="122"/>
    </location>
</feature>
<feature type="compositionally biased region" description="Basic and acidic residues" evidence="9">
    <location>
        <begin position="1636"/>
        <end position="1648"/>
    </location>
</feature>
<dbReference type="PROSITE" id="PS50929">
    <property type="entry name" value="ABC_TM1F"/>
    <property type="match status" value="2"/>
</dbReference>
<protein>
    <recommendedName>
        <fullName evidence="15">Metal resistance protein YCF1</fullName>
    </recommendedName>
</protein>
<dbReference type="PROSITE" id="PS00211">
    <property type="entry name" value="ABC_TRANSPORTER_1"/>
    <property type="match status" value="1"/>
</dbReference>
<feature type="compositionally biased region" description="Low complexity" evidence="9">
    <location>
        <begin position="1790"/>
        <end position="1808"/>
    </location>
</feature>
<feature type="compositionally biased region" description="Low complexity" evidence="9">
    <location>
        <begin position="1677"/>
        <end position="1708"/>
    </location>
</feature>
<dbReference type="PANTHER" id="PTHR24223:SF443">
    <property type="entry name" value="MULTIDRUG-RESISTANCE LIKE PROTEIN 1, ISOFORM I"/>
    <property type="match status" value="1"/>
</dbReference>
<feature type="compositionally biased region" description="Low complexity" evidence="9">
    <location>
        <begin position="249"/>
        <end position="259"/>
    </location>
</feature>
<dbReference type="CDD" id="cd03244">
    <property type="entry name" value="ABCC_MRP_domain2"/>
    <property type="match status" value="1"/>
</dbReference>
<dbReference type="Pfam" id="PF24357">
    <property type="entry name" value="TMD0_ABC"/>
    <property type="match status" value="1"/>
</dbReference>
<evidence type="ECO:0000256" key="10">
    <source>
        <dbReference type="SAM" id="Phobius"/>
    </source>
</evidence>
<evidence type="ECO:0000259" key="11">
    <source>
        <dbReference type="PROSITE" id="PS50893"/>
    </source>
</evidence>
<keyword evidence="7 10" id="KW-1133">Transmembrane helix</keyword>
<evidence type="ECO:0000256" key="9">
    <source>
        <dbReference type="SAM" id="MobiDB-lite"/>
    </source>
</evidence>
<dbReference type="InterPro" id="IPR056227">
    <property type="entry name" value="TMD0_ABC"/>
</dbReference>
<gene>
    <name evidence="13" type="ORF">GLX27_004491</name>
</gene>
<evidence type="ECO:0000313" key="14">
    <source>
        <dbReference type="Proteomes" id="UP000818624"/>
    </source>
</evidence>